<comment type="caution">
    <text evidence="3">The sequence shown here is derived from an EMBL/GenBank/DDBJ whole genome shotgun (WGS) entry which is preliminary data.</text>
</comment>
<evidence type="ECO:0000313" key="3">
    <source>
        <dbReference type="EMBL" id="GEO29444.1"/>
    </source>
</evidence>
<dbReference type="SUPFAM" id="SSF48317">
    <property type="entry name" value="Acid phosphatase/Vanadium-dependent haloperoxidase"/>
    <property type="match status" value="1"/>
</dbReference>
<accession>A0A512CZ09</accession>
<feature type="transmembrane region" description="Helical" evidence="1">
    <location>
        <begin position="127"/>
        <end position="149"/>
    </location>
</feature>
<feature type="transmembrane region" description="Helical" evidence="1">
    <location>
        <begin position="101"/>
        <end position="121"/>
    </location>
</feature>
<feature type="transmembrane region" description="Helical" evidence="1">
    <location>
        <begin position="32"/>
        <end position="51"/>
    </location>
</feature>
<dbReference type="Pfam" id="PF01569">
    <property type="entry name" value="PAP2"/>
    <property type="match status" value="1"/>
</dbReference>
<reference evidence="3 4" key="1">
    <citation type="submission" date="2019-07" db="EMBL/GenBank/DDBJ databases">
        <title>Whole genome shotgun sequence of Terrabacter aerolatus NBRC 106305.</title>
        <authorList>
            <person name="Hosoyama A."/>
            <person name="Uohara A."/>
            <person name="Ohji S."/>
            <person name="Ichikawa N."/>
        </authorList>
    </citation>
    <scope>NUCLEOTIDE SEQUENCE [LARGE SCALE GENOMIC DNA]</scope>
    <source>
        <strain evidence="3 4">NBRC 106305</strain>
    </source>
</reference>
<proteinExistence type="predicted"/>
<evidence type="ECO:0000256" key="1">
    <source>
        <dbReference type="SAM" id="Phobius"/>
    </source>
</evidence>
<dbReference type="Proteomes" id="UP000321534">
    <property type="component" value="Unassembled WGS sequence"/>
</dbReference>
<dbReference type="EMBL" id="BJYX01000004">
    <property type="protein sequence ID" value="GEO29444.1"/>
    <property type="molecule type" value="Genomic_DNA"/>
</dbReference>
<gene>
    <name evidence="3" type="ORF">TAE01_12540</name>
</gene>
<keyword evidence="4" id="KW-1185">Reference proteome</keyword>
<keyword evidence="1" id="KW-0472">Membrane</keyword>
<dbReference type="InterPro" id="IPR000326">
    <property type="entry name" value="PAP2/HPO"/>
</dbReference>
<dbReference type="AlphaFoldDB" id="A0A512CZ09"/>
<protein>
    <recommendedName>
        <fullName evidence="2">Phosphatidic acid phosphatase type 2/haloperoxidase domain-containing protein</fullName>
    </recommendedName>
</protein>
<dbReference type="SMART" id="SM00014">
    <property type="entry name" value="acidPPc"/>
    <property type="match status" value="1"/>
</dbReference>
<sequence>MTLVTLLATYTLFLVLLVAAVVWLTLDRPRKVELVVAGVVALAVVGVLIVVTGDLWTDPRPFVVDGVAPAIAHAADNGFPSDHTAAAAAVAGLVLAYRRRIGILLVLLAVVVGMSRVAAHVHHVPDIIGGLGIGLIAASAGVTLARVAMRAWAARQSESRVS</sequence>
<feature type="transmembrane region" description="Helical" evidence="1">
    <location>
        <begin position="7"/>
        <end position="26"/>
    </location>
</feature>
<dbReference type="PANTHER" id="PTHR14969:SF13">
    <property type="entry name" value="AT30094P"/>
    <property type="match status" value="1"/>
</dbReference>
<dbReference type="InterPro" id="IPR036938">
    <property type="entry name" value="PAP2/HPO_sf"/>
</dbReference>
<dbReference type="PANTHER" id="PTHR14969">
    <property type="entry name" value="SPHINGOSINE-1-PHOSPHATE PHOSPHOHYDROLASE"/>
    <property type="match status" value="1"/>
</dbReference>
<feature type="domain" description="Phosphatidic acid phosphatase type 2/haloperoxidase" evidence="2">
    <location>
        <begin position="36"/>
        <end position="142"/>
    </location>
</feature>
<dbReference type="Gene3D" id="1.20.144.10">
    <property type="entry name" value="Phosphatidic acid phosphatase type 2/haloperoxidase"/>
    <property type="match status" value="1"/>
</dbReference>
<evidence type="ECO:0000313" key="4">
    <source>
        <dbReference type="Proteomes" id="UP000321534"/>
    </source>
</evidence>
<name>A0A512CZ09_9MICO</name>
<keyword evidence="1" id="KW-1133">Transmembrane helix</keyword>
<organism evidence="3 4">
    <name type="scientific">Terrabacter aerolatus</name>
    <dbReference type="NCBI Taxonomy" id="422442"/>
    <lineage>
        <taxon>Bacteria</taxon>
        <taxon>Bacillati</taxon>
        <taxon>Actinomycetota</taxon>
        <taxon>Actinomycetes</taxon>
        <taxon>Micrococcales</taxon>
        <taxon>Intrasporangiaceae</taxon>
        <taxon>Terrabacter</taxon>
    </lineage>
</organism>
<evidence type="ECO:0000259" key="2">
    <source>
        <dbReference type="SMART" id="SM00014"/>
    </source>
</evidence>
<keyword evidence="1" id="KW-0812">Transmembrane</keyword>
<dbReference type="RefSeq" id="WP_186815064.1">
    <property type="nucleotide sequence ID" value="NZ_BAAARO010000023.1"/>
</dbReference>